<keyword evidence="1" id="KW-1133">Transmembrane helix</keyword>
<protein>
    <submittedName>
        <fullName evidence="2">Uncharacterized protein</fullName>
    </submittedName>
</protein>
<keyword evidence="3" id="KW-1185">Reference proteome</keyword>
<accession>A0ABV5BKA4</accession>
<comment type="caution">
    <text evidence="2">The sequence shown here is derived from an EMBL/GenBank/DDBJ whole genome shotgun (WGS) entry which is preliminary data.</text>
</comment>
<proteinExistence type="predicted"/>
<sequence>MKRPISLAEKDGKFFIQFDYRKTESDSFLHSEYVEKGCAKVLDRSTDAPIKIPILFGRDCDALKASNRFQELDDTQAVLSIGDSHVFDIPGLKISYHCVCKDFPKEKKIRYILYTSAPEITQVGDHFLIVFEDGSAFGISRDLYHKSVGSVSKADLESYLSSRFCDYVNCNLFDKIPYRASAYYYSQTNATESSFLGVDEGILSIYSEEDTFQDTKSKSIFRSAFLFKRKDLPFENRFLSAKLEASIEEYKGRMKPEKVLLLPLTLVGDLLSFPIQLVFFSVFVFGGK</sequence>
<gene>
    <name evidence="2" type="ORF">ACE5IX_04440</name>
</gene>
<keyword evidence="1" id="KW-0472">Membrane</keyword>
<feature type="transmembrane region" description="Helical" evidence="1">
    <location>
        <begin position="259"/>
        <end position="285"/>
    </location>
</feature>
<keyword evidence="1" id="KW-0812">Transmembrane</keyword>
<organism evidence="2 3">
    <name type="scientific">Leptospira wolffii</name>
    <dbReference type="NCBI Taxonomy" id="409998"/>
    <lineage>
        <taxon>Bacteria</taxon>
        <taxon>Pseudomonadati</taxon>
        <taxon>Spirochaetota</taxon>
        <taxon>Spirochaetia</taxon>
        <taxon>Leptospirales</taxon>
        <taxon>Leptospiraceae</taxon>
        <taxon>Leptospira</taxon>
    </lineage>
</organism>
<dbReference type="EMBL" id="JBHILJ010000001">
    <property type="protein sequence ID" value="MFB5735741.1"/>
    <property type="molecule type" value="Genomic_DNA"/>
</dbReference>
<dbReference type="Proteomes" id="UP001580391">
    <property type="component" value="Unassembled WGS sequence"/>
</dbReference>
<name>A0ABV5BKA4_9LEPT</name>
<evidence type="ECO:0000313" key="3">
    <source>
        <dbReference type="Proteomes" id="UP001580391"/>
    </source>
</evidence>
<evidence type="ECO:0000256" key="1">
    <source>
        <dbReference type="SAM" id="Phobius"/>
    </source>
</evidence>
<dbReference type="RefSeq" id="WP_375516661.1">
    <property type="nucleotide sequence ID" value="NZ_JBHILI010000001.1"/>
</dbReference>
<evidence type="ECO:0000313" key="2">
    <source>
        <dbReference type="EMBL" id="MFB5735741.1"/>
    </source>
</evidence>
<reference evidence="2 3" key="1">
    <citation type="submission" date="2024-09" db="EMBL/GenBank/DDBJ databases">
        <title>Taxonomic and Genotyping Characterization of Leptospira Strains isolated from Multiple Sources in Colombia highlights the importance of intermediate species.</title>
        <authorList>
            <person name="Torres Higuera L."/>
            <person name="Rojas Tapias D."/>
            <person name="Jimenez Velasquez S."/>
            <person name="Renjifo Ibanez C."/>
        </authorList>
    </citation>
    <scope>NUCLEOTIDE SEQUENCE [LARGE SCALE GENOMIC DNA]</scope>
    <source>
        <strain evidence="2 3">Lep080</strain>
    </source>
</reference>